<dbReference type="HOGENOM" id="CLU_3325292_0_0_12"/>
<protein>
    <submittedName>
        <fullName evidence="1">Uncharacterized protein</fullName>
    </submittedName>
</protein>
<evidence type="ECO:0000313" key="1">
    <source>
        <dbReference type="EMBL" id="ACN52864.1"/>
    </source>
</evidence>
<accession>C0R8S6</accession>
<dbReference type="Proteomes" id="UP000006163">
    <property type="component" value="Plasmid VS116_lp25"/>
</dbReference>
<name>C0R8S6_BORVA</name>
<reference evidence="1 2" key="1">
    <citation type="journal article" date="2012" name="J. Bacteriol.">
        <title>Whole-Genome Sequences of Borrelia bissettii, Borrelia valaisiana, and Borrelia spielmanii.</title>
        <authorList>
            <person name="Schutzer S.E."/>
            <person name="Fraser-Liggett C.M."/>
            <person name="Qiu W.G."/>
            <person name="Kraiczy P."/>
            <person name="Mongodin E.F."/>
            <person name="Dunn J.J."/>
            <person name="Luft B.J."/>
            <person name="Casjens S.R."/>
        </authorList>
    </citation>
    <scope>NUCLEOTIDE SEQUENCE [LARGE SCALE GENOMIC DNA]</scope>
    <source>
        <strain evidence="1 2">VS116</strain>
        <plasmid evidence="1">VS116_lp25</plasmid>
    </source>
</reference>
<keyword evidence="2" id="KW-1185">Reference proteome</keyword>
<organism evidence="1 2">
    <name type="scientific">Borreliella valaisiana VS116</name>
    <dbReference type="NCBI Taxonomy" id="445987"/>
    <lineage>
        <taxon>Bacteria</taxon>
        <taxon>Pseudomonadati</taxon>
        <taxon>Spirochaetota</taxon>
        <taxon>Spirochaetia</taxon>
        <taxon>Spirochaetales</taxon>
        <taxon>Borreliaceae</taxon>
        <taxon>Borreliella</taxon>
    </lineage>
</organism>
<dbReference type="AlphaFoldDB" id="C0R8S6"/>
<proteinExistence type="predicted"/>
<geneLocation type="plasmid" evidence="1 2">
    <name>VS116_lp25</name>
</geneLocation>
<keyword evidence="1" id="KW-0614">Plasmid</keyword>
<gene>
    <name evidence="1" type="ORF">BVAVS116_E0045</name>
</gene>
<sequence length="38" mass="4889">MYLFFNLMYRKDKLRINTYMIFFKKKITIMILEESEEF</sequence>
<dbReference type="EMBL" id="CP001437">
    <property type="protein sequence ID" value="ACN52864.1"/>
    <property type="molecule type" value="Genomic_DNA"/>
</dbReference>
<evidence type="ECO:0000313" key="2">
    <source>
        <dbReference type="Proteomes" id="UP000006163"/>
    </source>
</evidence>